<dbReference type="AlphaFoldDB" id="A0A2M7TGJ9"/>
<evidence type="ECO:0000259" key="1">
    <source>
        <dbReference type="Pfam" id="PF14213"/>
    </source>
</evidence>
<dbReference type="Proteomes" id="UP000228920">
    <property type="component" value="Unassembled WGS sequence"/>
</dbReference>
<name>A0A2M7TGJ9_UNCKA</name>
<reference evidence="3" key="1">
    <citation type="submission" date="2017-09" db="EMBL/GenBank/DDBJ databases">
        <title>Depth-based differentiation of microbial function through sediment-hosted aquifers and enrichment of novel symbionts in the deep terrestrial subsurface.</title>
        <authorList>
            <person name="Probst A.J."/>
            <person name="Ladd B."/>
            <person name="Jarett J.K."/>
            <person name="Geller-Mcgrath D.E."/>
            <person name="Sieber C.M.K."/>
            <person name="Emerson J.B."/>
            <person name="Anantharaman K."/>
            <person name="Thomas B.C."/>
            <person name="Malmstrom R."/>
            <person name="Stieglmeier M."/>
            <person name="Klingl A."/>
            <person name="Woyke T."/>
            <person name="Ryan C.M."/>
            <person name="Banfield J.F."/>
        </authorList>
    </citation>
    <scope>NUCLEOTIDE SEQUENCE [LARGE SCALE GENOMIC DNA]</scope>
</reference>
<accession>A0A2M7TGJ9</accession>
<dbReference type="Pfam" id="PF14213">
    <property type="entry name" value="DUF4325"/>
    <property type="match status" value="1"/>
</dbReference>
<proteinExistence type="predicted"/>
<evidence type="ECO:0000313" key="2">
    <source>
        <dbReference type="EMBL" id="PIZ45205.1"/>
    </source>
</evidence>
<comment type="caution">
    <text evidence="2">The sequence shown here is derived from an EMBL/GenBank/DDBJ whole genome shotgun (WGS) entry which is preliminary data.</text>
</comment>
<protein>
    <recommendedName>
        <fullName evidence="1">DUF4325 domain-containing protein</fullName>
    </recommendedName>
</protein>
<dbReference type="EMBL" id="PFNL01000146">
    <property type="protein sequence ID" value="PIZ45205.1"/>
    <property type="molecule type" value="Genomic_DNA"/>
</dbReference>
<feature type="domain" description="DUF4325" evidence="1">
    <location>
        <begin position="21"/>
        <end position="82"/>
    </location>
</feature>
<organism evidence="2 3">
    <name type="scientific">candidate division WWE3 bacterium CG_4_10_14_0_2_um_filter_41_14</name>
    <dbReference type="NCBI Taxonomy" id="1975072"/>
    <lineage>
        <taxon>Bacteria</taxon>
        <taxon>Katanobacteria</taxon>
    </lineage>
</organism>
<evidence type="ECO:0000313" key="3">
    <source>
        <dbReference type="Proteomes" id="UP000228920"/>
    </source>
</evidence>
<gene>
    <name evidence="2" type="ORF">COY32_05495</name>
</gene>
<dbReference type="InterPro" id="IPR025474">
    <property type="entry name" value="DUF4325"/>
</dbReference>
<sequence>MKKTIKMGKIVNDFAENKDIAKKIRVEIIMPALSKGDEVVLDFYGVSGATQSFIHALISDPIRKLKDVAFDNLMYQNANNDIREIISMVYRYMQESLDMNKDEE</sequence>